<feature type="chain" id="PRO_5043530442" description="Ribonuclease T2-like" evidence="18">
    <location>
        <begin position="23"/>
        <end position="437"/>
    </location>
</feature>
<evidence type="ECO:0000256" key="12">
    <source>
        <dbReference type="ARBA" id="ARBA00023239"/>
    </source>
</evidence>
<evidence type="ECO:0000256" key="11">
    <source>
        <dbReference type="ARBA" id="ARBA00023180"/>
    </source>
</evidence>
<evidence type="ECO:0000256" key="4">
    <source>
        <dbReference type="ARBA" id="ARBA00012571"/>
    </source>
</evidence>
<dbReference type="GO" id="GO:0016787">
    <property type="term" value="F:hydrolase activity"/>
    <property type="evidence" value="ECO:0007669"/>
    <property type="project" value="UniProtKB-KW"/>
</dbReference>
<evidence type="ECO:0000256" key="9">
    <source>
        <dbReference type="ARBA" id="ARBA00022801"/>
    </source>
</evidence>
<dbReference type="Pfam" id="PF00445">
    <property type="entry name" value="Ribonuclease_T2"/>
    <property type="match status" value="1"/>
</dbReference>
<evidence type="ECO:0000256" key="2">
    <source>
        <dbReference type="ARBA" id="ARBA00004496"/>
    </source>
</evidence>
<feature type="active site" evidence="15">
    <location>
        <position position="109"/>
    </location>
</feature>
<evidence type="ECO:0000256" key="15">
    <source>
        <dbReference type="PIRSR" id="PIRSR633697-1"/>
    </source>
</evidence>
<dbReference type="Gene3D" id="3.90.730.10">
    <property type="entry name" value="Ribonuclease T2-like"/>
    <property type="match status" value="1"/>
</dbReference>
<dbReference type="InterPro" id="IPR033697">
    <property type="entry name" value="Ribonuclease_T2_eukaryotic"/>
</dbReference>
<evidence type="ECO:0000256" key="14">
    <source>
        <dbReference type="ARBA" id="ARBA00071169"/>
    </source>
</evidence>
<evidence type="ECO:0000313" key="21">
    <source>
        <dbReference type="Proteomes" id="UP001385951"/>
    </source>
</evidence>
<keyword evidence="8 18" id="KW-0732">Signal</keyword>
<feature type="domain" description="RNase T2-like C-terminal" evidence="19">
    <location>
        <begin position="312"/>
        <end position="429"/>
    </location>
</feature>
<dbReference type="InterPro" id="IPR033130">
    <property type="entry name" value="RNase_T2_His_AS_2"/>
</dbReference>
<keyword evidence="5" id="KW-0963">Cytoplasm</keyword>
<dbReference type="PANTHER" id="PTHR11240">
    <property type="entry name" value="RIBONUCLEASE T2"/>
    <property type="match status" value="1"/>
</dbReference>
<sequence>MFALTLSTIFSALLLSAPNVEASAVPSAHDRRITIGGVLLDPSLLIPGRSKCNILNDINPFVPLSCHNTTVQNNLCCFNAPGGHFLQTQFWDYNSPVAFAGPNNSWTIHGLWPDRCDQTFDQFCAPEREVQNITQILEFFGENEILDYMHTFWKDNTGNDESFWEHEFNKHGTCISTLEPQCIQNFNNRNDVVIYIKRTISLFQILPTFEFLKRKGIVPSATQTYPFSDIIGVLKNATGKTPTINCNGRGNKFLNELWYHFETKGSVIDGIFTHADADSTSDCPDTVWYWPKGVPTPTPTATTTSSAPTATSTEDKGTIQVFTSSGTNVGCILSKGTWSQQTCATFRPTAGSVPGAIKFTSSKGPCAVDATNGTLSCASDISVASDFTNSTATSGSLLAFNDSSSFSADVVPTGSVQSPVFVGGDHTQVITLVYTRV</sequence>
<name>A0AAW0GGC1_9APHY</name>
<accession>A0AAW0GGC1</accession>
<dbReference type="GO" id="GO:0005576">
    <property type="term" value="C:extracellular region"/>
    <property type="evidence" value="ECO:0007669"/>
    <property type="project" value="TreeGrafter"/>
</dbReference>
<evidence type="ECO:0000256" key="18">
    <source>
        <dbReference type="SAM" id="SignalP"/>
    </source>
</evidence>
<organism evidence="20 21">
    <name type="scientific">Cerrena zonata</name>
    <dbReference type="NCBI Taxonomy" id="2478898"/>
    <lineage>
        <taxon>Eukaryota</taxon>
        <taxon>Fungi</taxon>
        <taxon>Dikarya</taxon>
        <taxon>Basidiomycota</taxon>
        <taxon>Agaricomycotina</taxon>
        <taxon>Agaricomycetes</taxon>
        <taxon>Polyporales</taxon>
        <taxon>Cerrenaceae</taxon>
        <taxon>Cerrena</taxon>
    </lineage>
</organism>
<comment type="subcellular location">
    <subcellularLocation>
        <location evidence="2">Cytoplasm</location>
    </subcellularLocation>
    <subcellularLocation>
        <location evidence="1">Vacuole lumen</location>
    </subcellularLocation>
</comment>
<evidence type="ECO:0000256" key="17">
    <source>
        <dbReference type="SAM" id="MobiDB-lite"/>
    </source>
</evidence>
<evidence type="ECO:0000256" key="7">
    <source>
        <dbReference type="ARBA" id="ARBA00022722"/>
    </source>
</evidence>
<comment type="similarity">
    <text evidence="3 16">Belongs to the RNase T2 family.</text>
</comment>
<dbReference type="Proteomes" id="UP001385951">
    <property type="component" value="Unassembled WGS sequence"/>
</dbReference>
<reference evidence="20 21" key="1">
    <citation type="submission" date="2022-09" db="EMBL/GenBank/DDBJ databases">
        <authorList>
            <person name="Palmer J.M."/>
        </authorList>
    </citation>
    <scope>NUCLEOTIDE SEQUENCE [LARGE SCALE GENOMIC DNA]</scope>
    <source>
        <strain evidence="20 21">DSM 7382</strain>
    </source>
</reference>
<dbReference type="PANTHER" id="PTHR11240:SF22">
    <property type="entry name" value="RIBONUCLEASE T2"/>
    <property type="match status" value="1"/>
</dbReference>
<keyword evidence="9" id="KW-0378">Hydrolase</keyword>
<comment type="function">
    <text evidence="13">Rnase which modulates cell survival under stress conditions. Released from the vacuole to the cytoplasm during stress to promote tRNA and rRNA cleavage and to activate separately a downstream pathway that promotes cell death. Involved in cell size, vacuolar morphology and growth at high temperatures and high salt concentration.</text>
</comment>
<dbReference type="PROSITE" id="PS00530">
    <property type="entry name" value="RNASE_T2_1"/>
    <property type="match status" value="1"/>
</dbReference>
<dbReference type="PROSITE" id="PS00531">
    <property type="entry name" value="RNASE_T2_2"/>
    <property type="match status" value="1"/>
</dbReference>
<keyword evidence="11" id="KW-0325">Glycoprotein</keyword>
<dbReference type="GO" id="GO:0005775">
    <property type="term" value="C:vacuolar lumen"/>
    <property type="evidence" value="ECO:0007669"/>
    <property type="project" value="UniProtKB-SubCell"/>
</dbReference>
<comment type="caution">
    <text evidence="20">The sequence shown here is derived from an EMBL/GenBank/DDBJ whole genome shotgun (WGS) entry which is preliminary data.</text>
</comment>
<dbReference type="AlphaFoldDB" id="A0AAW0GGC1"/>
<keyword evidence="7" id="KW-0540">Nuclease</keyword>
<evidence type="ECO:0000259" key="19">
    <source>
        <dbReference type="Pfam" id="PF25488"/>
    </source>
</evidence>
<dbReference type="InterPro" id="IPR018188">
    <property type="entry name" value="RNase_T2_His_AS_1"/>
</dbReference>
<protein>
    <recommendedName>
        <fullName evidence="14">Ribonuclease T2-like</fullName>
        <ecNumber evidence="4">4.6.1.19</ecNumber>
    </recommendedName>
</protein>
<dbReference type="SUPFAM" id="SSF55895">
    <property type="entry name" value="Ribonuclease Rh-like"/>
    <property type="match status" value="1"/>
</dbReference>
<dbReference type="EC" id="4.6.1.19" evidence="4"/>
<dbReference type="EMBL" id="JASBNA010000004">
    <property type="protein sequence ID" value="KAK7692451.1"/>
    <property type="molecule type" value="Genomic_DNA"/>
</dbReference>
<gene>
    <name evidence="20" type="ORF">QCA50_004076</name>
</gene>
<evidence type="ECO:0000256" key="6">
    <source>
        <dbReference type="ARBA" id="ARBA00022554"/>
    </source>
</evidence>
<dbReference type="GO" id="GO:0003723">
    <property type="term" value="F:RNA binding"/>
    <property type="evidence" value="ECO:0007669"/>
    <property type="project" value="InterPro"/>
</dbReference>
<keyword evidence="10" id="KW-1015">Disulfide bond</keyword>
<evidence type="ECO:0000256" key="8">
    <source>
        <dbReference type="ARBA" id="ARBA00022729"/>
    </source>
</evidence>
<feature type="active site" evidence="15">
    <location>
        <position position="167"/>
    </location>
</feature>
<evidence type="ECO:0000256" key="13">
    <source>
        <dbReference type="ARBA" id="ARBA00025494"/>
    </source>
</evidence>
<evidence type="ECO:0000256" key="10">
    <source>
        <dbReference type="ARBA" id="ARBA00023157"/>
    </source>
</evidence>
<evidence type="ECO:0000256" key="16">
    <source>
        <dbReference type="RuleBase" id="RU004328"/>
    </source>
</evidence>
<dbReference type="GO" id="GO:0033897">
    <property type="term" value="F:ribonuclease T2 activity"/>
    <property type="evidence" value="ECO:0007669"/>
    <property type="project" value="UniProtKB-EC"/>
</dbReference>
<evidence type="ECO:0000313" key="20">
    <source>
        <dbReference type="EMBL" id="KAK7692451.1"/>
    </source>
</evidence>
<dbReference type="CDD" id="cd01061">
    <property type="entry name" value="RNase_T2_euk"/>
    <property type="match status" value="1"/>
</dbReference>
<feature type="compositionally biased region" description="Low complexity" evidence="17">
    <location>
        <begin position="299"/>
        <end position="312"/>
    </location>
</feature>
<feature type="region of interest" description="Disordered" evidence="17">
    <location>
        <begin position="294"/>
        <end position="314"/>
    </location>
</feature>
<evidence type="ECO:0000256" key="1">
    <source>
        <dbReference type="ARBA" id="ARBA00004410"/>
    </source>
</evidence>
<feature type="active site" evidence="15">
    <location>
        <position position="171"/>
    </location>
</feature>
<evidence type="ECO:0000256" key="5">
    <source>
        <dbReference type="ARBA" id="ARBA00022490"/>
    </source>
</evidence>
<feature type="signal peptide" evidence="18">
    <location>
        <begin position="1"/>
        <end position="22"/>
    </location>
</feature>
<dbReference type="InterPro" id="IPR001568">
    <property type="entry name" value="RNase_T2-like"/>
</dbReference>
<evidence type="ECO:0000256" key="3">
    <source>
        <dbReference type="ARBA" id="ARBA00007469"/>
    </source>
</evidence>
<dbReference type="FunFam" id="3.90.730.10:FF:000004">
    <property type="entry name" value="Ribonuclease T2-like"/>
    <property type="match status" value="1"/>
</dbReference>
<dbReference type="InterPro" id="IPR057328">
    <property type="entry name" value="RNaseT2L_C"/>
</dbReference>
<dbReference type="GO" id="GO:0006401">
    <property type="term" value="P:RNA catabolic process"/>
    <property type="evidence" value="ECO:0007669"/>
    <property type="project" value="TreeGrafter"/>
</dbReference>
<keyword evidence="6" id="KW-0926">Vacuole</keyword>
<dbReference type="InterPro" id="IPR036430">
    <property type="entry name" value="RNase_T2-like_sf"/>
</dbReference>
<proteinExistence type="inferred from homology"/>
<keyword evidence="21" id="KW-1185">Reference proteome</keyword>
<keyword evidence="12" id="KW-0456">Lyase</keyword>
<dbReference type="Pfam" id="PF25488">
    <property type="entry name" value="RNaseT2L_C"/>
    <property type="match status" value="1"/>
</dbReference>